<evidence type="ECO:0000313" key="1">
    <source>
        <dbReference type="EMBL" id="GBP98600.1"/>
    </source>
</evidence>
<evidence type="ECO:0000313" key="2">
    <source>
        <dbReference type="Proteomes" id="UP000299102"/>
    </source>
</evidence>
<accession>A0A4C2AF05</accession>
<dbReference type="EMBL" id="BGZK01003178">
    <property type="protein sequence ID" value="GBP98600.1"/>
    <property type="molecule type" value="Genomic_DNA"/>
</dbReference>
<sequence>MAGLKYTRLFVYDGWTAFLRVPYAMATRVCHSPMASRHHTAIWQRSVRAALQTKFILIQKSLRASERTDVSALLNTVQEIVPKFVSIGERNRWRSTCCNLTPNM</sequence>
<dbReference type="Proteomes" id="UP000299102">
    <property type="component" value="Unassembled WGS sequence"/>
</dbReference>
<proteinExistence type="predicted"/>
<comment type="caution">
    <text evidence="1">The sequence shown here is derived from an EMBL/GenBank/DDBJ whole genome shotgun (WGS) entry which is preliminary data.</text>
</comment>
<reference evidence="1 2" key="1">
    <citation type="journal article" date="2019" name="Commun. Biol.">
        <title>The bagworm genome reveals a unique fibroin gene that provides high tensile strength.</title>
        <authorList>
            <person name="Kono N."/>
            <person name="Nakamura H."/>
            <person name="Ohtoshi R."/>
            <person name="Tomita M."/>
            <person name="Numata K."/>
            <person name="Arakawa K."/>
        </authorList>
    </citation>
    <scope>NUCLEOTIDE SEQUENCE [LARGE SCALE GENOMIC DNA]</scope>
</reference>
<protein>
    <submittedName>
        <fullName evidence="1">Uncharacterized protein</fullName>
    </submittedName>
</protein>
<name>A0A4C2AF05_EUMVA</name>
<dbReference type="AlphaFoldDB" id="A0A4C2AF05"/>
<gene>
    <name evidence="1" type="ORF">EVAR_101074_1</name>
</gene>
<organism evidence="1 2">
    <name type="scientific">Eumeta variegata</name>
    <name type="common">Bagworm moth</name>
    <name type="synonym">Eumeta japonica</name>
    <dbReference type="NCBI Taxonomy" id="151549"/>
    <lineage>
        <taxon>Eukaryota</taxon>
        <taxon>Metazoa</taxon>
        <taxon>Ecdysozoa</taxon>
        <taxon>Arthropoda</taxon>
        <taxon>Hexapoda</taxon>
        <taxon>Insecta</taxon>
        <taxon>Pterygota</taxon>
        <taxon>Neoptera</taxon>
        <taxon>Endopterygota</taxon>
        <taxon>Lepidoptera</taxon>
        <taxon>Glossata</taxon>
        <taxon>Ditrysia</taxon>
        <taxon>Tineoidea</taxon>
        <taxon>Psychidae</taxon>
        <taxon>Oiketicinae</taxon>
        <taxon>Eumeta</taxon>
    </lineage>
</organism>
<keyword evidence="2" id="KW-1185">Reference proteome</keyword>